<proteinExistence type="predicted"/>
<feature type="transmembrane region" description="Helical" evidence="2">
    <location>
        <begin position="16"/>
        <end position="34"/>
    </location>
</feature>
<dbReference type="EMBL" id="JBHSCL010000013">
    <property type="protein sequence ID" value="MFC4222159.1"/>
    <property type="molecule type" value="Genomic_DNA"/>
</dbReference>
<dbReference type="PANTHER" id="PTHR21180:SF32">
    <property type="entry name" value="ENDONUCLEASE_EXONUCLEASE_PHOSPHATASE FAMILY DOMAIN-CONTAINING PROTEIN 1"/>
    <property type="match status" value="1"/>
</dbReference>
<gene>
    <name evidence="3" type="ORF">ACFOWS_18570</name>
</gene>
<comment type="caution">
    <text evidence="3">The sequence shown here is derived from an EMBL/GenBank/DDBJ whole genome shotgun (WGS) entry which is preliminary data.</text>
</comment>
<evidence type="ECO:0000313" key="3">
    <source>
        <dbReference type="EMBL" id="MFC4222159.1"/>
    </source>
</evidence>
<evidence type="ECO:0000313" key="4">
    <source>
        <dbReference type="Proteomes" id="UP001595841"/>
    </source>
</evidence>
<keyword evidence="3" id="KW-0238">DNA-binding</keyword>
<dbReference type="InterPro" id="IPR010994">
    <property type="entry name" value="RuvA_2-like"/>
</dbReference>
<protein>
    <submittedName>
        <fullName evidence="3">ComEA family DNA-binding protein</fullName>
    </submittedName>
</protein>
<sequence>MKGESHFRFNKQERSGIFFLLLIIFALQGIYFYVKAQPFNGSPKVELNTIVQAHLDSLKRDSAKDTLRLFPFNPNYITDYKGYTLGMSTIEIDRLLAHRAADKYVNSKEEFQEVTQVSDSLLTAIAPYFKFPKWANQNRQNNNPNTFKSNQTENRKASKDLNAATVEELQTVRGIGQTLSNRIIKFRDRLGGFLVNEQLYDVYGLEPEVVKRTLEQFKVVEVPKVEKININTATVEQLASLIYIDYNLAQEIVAYRETNGAYTTLDELKNLKSFPTDRIERIKLYLTL</sequence>
<feature type="region of interest" description="Disordered" evidence="1">
    <location>
        <begin position="136"/>
        <end position="158"/>
    </location>
</feature>
<keyword evidence="2" id="KW-1133">Transmembrane helix</keyword>
<dbReference type="RefSeq" id="WP_379767936.1">
    <property type="nucleotide sequence ID" value="NZ_JBHSCL010000013.1"/>
</dbReference>
<keyword evidence="4" id="KW-1185">Reference proteome</keyword>
<dbReference type="Proteomes" id="UP001595841">
    <property type="component" value="Unassembled WGS sequence"/>
</dbReference>
<name>A0ABV8PRG6_9FLAO</name>
<dbReference type="SUPFAM" id="SSF47781">
    <property type="entry name" value="RuvA domain 2-like"/>
    <property type="match status" value="2"/>
</dbReference>
<evidence type="ECO:0000256" key="2">
    <source>
        <dbReference type="SAM" id="Phobius"/>
    </source>
</evidence>
<evidence type="ECO:0000256" key="1">
    <source>
        <dbReference type="SAM" id="MobiDB-lite"/>
    </source>
</evidence>
<dbReference type="Gene3D" id="1.10.150.280">
    <property type="entry name" value="AF1531-like domain"/>
    <property type="match status" value="2"/>
</dbReference>
<dbReference type="Pfam" id="PF12836">
    <property type="entry name" value="HHH_3"/>
    <property type="match status" value="2"/>
</dbReference>
<keyword evidence="2" id="KW-0812">Transmembrane</keyword>
<keyword evidence="2" id="KW-0472">Membrane</keyword>
<organism evidence="3 4">
    <name type="scientific">Flagellimonas marina</name>
    <dbReference type="NCBI Taxonomy" id="1775168"/>
    <lineage>
        <taxon>Bacteria</taxon>
        <taxon>Pseudomonadati</taxon>
        <taxon>Bacteroidota</taxon>
        <taxon>Flavobacteriia</taxon>
        <taxon>Flavobacteriales</taxon>
        <taxon>Flavobacteriaceae</taxon>
        <taxon>Flagellimonas</taxon>
    </lineage>
</organism>
<dbReference type="PANTHER" id="PTHR21180">
    <property type="entry name" value="ENDONUCLEASE/EXONUCLEASE/PHOSPHATASE FAMILY DOMAIN-CONTAINING PROTEIN 1"/>
    <property type="match status" value="1"/>
</dbReference>
<accession>A0ABV8PRG6</accession>
<dbReference type="InterPro" id="IPR051675">
    <property type="entry name" value="Endo/Exo/Phosphatase_dom_1"/>
</dbReference>
<dbReference type="GO" id="GO:0003677">
    <property type="term" value="F:DNA binding"/>
    <property type="evidence" value="ECO:0007669"/>
    <property type="project" value="UniProtKB-KW"/>
</dbReference>
<reference evidence="4" key="1">
    <citation type="journal article" date="2019" name="Int. J. Syst. Evol. Microbiol.">
        <title>The Global Catalogue of Microorganisms (GCM) 10K type strain sequencing project: providing services to taxonomists for standard genome sequencing and annotation.</title>
        <authorList>
            <consortium name="The Broad Institute Genomics Platform"/>
            <consortium name="The Broad Institute Genome Sequencing Center for Infectious Disease"/>
            <person name="Wu L."/>
            <person name="Ma J."/>
        </authorList>
    </citation>
    <scope>NUCLEOTIDE SEQUENCE [LARGE SCALE GENOMIC DNA]</scope>
    <source>
        <strain evidence="4">CGMCC 1.15774</strain>
    </source>
</reference>
<feature type="compositionally biased region" description="Low complexity" evidence="1">
    <location>
        <begin position="136"/>
        <end position="145"/>
    </location>
</feature>